<evidence type="ECO:0000313" key="1">
    <source>
        <dbReference type="EMBL" id="MCZ0703014.1"/>
    </source>
</evidence>
<comment type="caution">
    <text evidence="1">The sequence shown here is derived from an EMBL/GenBank/DDBJ whole genome shotgun (WGS) entry which is preliminary data.</text>
</comment>
<evidence type="ECO:0000313" key="2">
    <source>
        <dbReference type="Proteomes" id="UP001084197"/>
    </source>
</evidence>
<dbReference type="EMBL" id="JAPRAT010000011">
    <property type="protein sequence ID" value="MCZ0703014.1"/>
    <property type="molecule type" value="Genomic_DNA"/>
</dbReference>
<name>A0A9J6RCD0_9BACI</name>
<keyword evidence="1" id="KW-0238">DNA-binding</keyword>
<organism evidence="1 2">
    <name type="scientific">Natronobacillus azotifigens</name>
    <dbReference type="NCBI Taxonomy" id="472978"/>
    <lineage>
        <taxon>Bacteria</taxon>
        <taxon>Bacillati</taxon>
        <taxon>Bacillota</taxon>
        <taxon>Bacilli</taxon>
        <taxon>Bacillales</taxon>
        <taxon>Bacillaceae</taxon>
        <taxon>Natronobacillus</taxon>
    </lineage>
</organism>
<accession>A0A9J6RCD0</accession>
<dbReference type="Proteomes" id="UP001084197">
    <property type="component" value="Unassembled WGS sequence"/>
</dbReference>
<sequence length="250" mass="29831">MSLAVIEETKKEIEQAYMEHNKPKIEKETNYILSQLVMLMMGVFSDRLKSIYVNTQNLHFNEMYITSKKNQTALLKWLERLVSLDHTLTDDYEFGKLKVDFEQWYYQIGGREITFDYHQSYLLKPSEAAKQLEVSTVTLNKYVKQGFEYINNKSHYRIPKHMIPLWHDTAYSIKVQMMYQQKKLWNQEPEERLKEVVEELLEFQVKYKADTVKEAFPTVDGNKDGALVDYYEWESLEDELHHLKEIVYGG</sequence>
<dbReference type="RefSeq" id="WP_268779784.1">
    <property type="nucleotide sequence ID" value="NZ_JAPRAT010000011.1"/>
</dbReference>
<keyword evidence="2" id="KW-1185">Reference proteome</keyword>
<dbReference type="GO" id="GO:0003677">
    <property type="term" value="F:DNA binding"/>
    <property type="evidence" value="ECO:0007669"/>
    <property type="project" value="UniProtKB-KW"/>
</dbReference>
<proteinExistence type="predicted"/>
<dbReference type="AlphaFoldDB" id="A0A9J6RCD0"/>
<reference evidence="1" key="1">
    <citation type="submission" date="2022-11" db="EMBL/GenBank/DDBJ databases">
        <title>WGS of Natronobacillus azotifigens 24KS-1, an anaerobic diazotrophic haloalkaliphile from soda-rich habitats.</title>
        <authorList>
            <person name="Sorokin D.Y."/>
            <person name="Merkel A.Y."/>
        </authorList>
    </citation>
    <scope>NUCLEOTIDE SEQUENCE</scope>
    <source>
        <strain evidence="1">24KS-1</strain>
    </source>
</reference>
<protein>
    <submittedName>
        <fullName evidence="1">DNA-binding protein</fullName>
    </submittedName>
</protein>
<gene>
    <name evidence="1" type="ORF">OWO01_07300</name>
</gene>